<dbReference type="InterPro" id="IPR006311">
    <property type="entry name" value="TAT_signal"/>
</dbReference>
<organism evidence="1 2">
    <name type="scientific">Halorubrum rutilum</name>
    <dbReference type="NCBI Taxonomy" id="1364933"/>
    <lineage>
        <taxon>Archaea</taxon>
        <taxon>Methanobacteriati</taxon>
        <taxon>Methanobacteriota</taxon>
        <taxon>Stenosarchaea group</taxon>
        <taxon>Halobacteria</taxon>
        <taxon>Halobacteriales</taxon>
        <taxon>Haloferacaceae</taxon>
        <taxon>Halorubrum</taxon>
    </lineage>
</organism>
<sequence>MSQHTSSTPDAVTRRRAVAAVGSAVLASAAGCSTVLDAVGSRVLEEVNVLNQLTHEVSGSIEVTDPAGETVLDDSFDVPSTESDGESNVVAYADVWTAPGTYRIEMELTDTVVGGVSRVDRRVAIDDTEAELVALSVGSGDESEPIAVRVGESFSDLGRPNATG</sequence>
<accession>A0ABD6AHA2</accession>
<dbReference type="EMBL" id="JBHTBL010000002">
    <property type="protein sequence ID" value="MFC7323663.1"/>
    <property type="molecule type" value="Genomic_DNA"/>
</dbReference>
<comment type="caution">
    <text evidence="1">The sequence shown here is derived from an EMBL/GenBank/DDBJ whole genome shotgun (WGS) entry which is preliminary data.</text>
</comment>
<protein>
    <submittedName>
        <fullName evidence="1">Uncharacterized protein</fullName>
    </submittedName>
</protein>
<evidence type="ECO:0000313" key="1">
    <source>
        <dbReference type="EMBL" id="MFC7323663.1"/>
    </source>
</evidence>
<proteinExistence type="predicted"/>
<evidence type="ECO:0000313" key="2">
    <source>
        <dbReference type="Proteomes" id="UP001596545"/>
    </source>
</evidence>
<reference evidence="1 2" key="1">
    <citation type="journal article" date="2019" name="Int. J. Syst. Evol. Microbiol.">
        <title>The Global Catalogue of Microorganisms (GCM) 10K type strain sequencing project: providing services to taxonomists for standard genome sequencing and annotation.</title>
        <authorList>
            <consortium name="The Broad Institute Genomics Platform"/>
            <consortium name="The Broad Institute Genome Sequencing Center for Infectious Disease"/>
            <person name="Wu L."/>
            <person name="Ma J."/>
        </authorList>
    </citation>
    <scope>NUCLEOTIDE SEQUENCE [LARGE SCALE GENOMIC DNA]</scope>
    <source>
        <strain evidence="1 2">CGMCC 1.12554</strain>
    </source>
</reference>
<dbReference type="AlphaFoldDB" id="A0ABD6AHA2"/>
<keyword evidence="2" id="KW-1185">Reference proteome</keyword>
<gene>
    <name evidence="1" type="ORF">ACFQMF_03595</name>
</gene>
<name>A0ABD6AHA2_9EURY</name>
<dbReference type="PROSITE" id="PS51318">
    <property type="entry name" value="TAT"/>
    <property type="match status" value="1"/>
</dbReference>
<dbReference type="Proteomes" id="UP001596545">
    <property type="component" value="Unassembled WGS sequence"/>
</dbReference>
<dbReference type="RefSeq" id="WP_256407663.1">
    <property type="nucleotide sequence ID" value="NZ_JANHDN010000001.1"/>
</dbReference>